<sequence>MYVCISSVSGTLVKRGYLKKNSNRRGASRSPAPAYARLPCGAMLGVLPGVARCGCLVCGAELAVDPVRLPPRYFLSAAVGLQPCRHTRRLSAAAGGCSVGVLQPYRRAAARASAVVLGGRAPPRGATGMPSRRRGGCSSPAFIPVPKGRAPPRRLQPWRRPQRLGGAAGAAAATAREMATARGRARIGPSGLRSLLMRWTWRGMAKRSAGERGE</sequence>
<organism evidence="2">
    <name type="scientific">Panicum hallii</name>
    <dbReference type="NCBI Taxonomy" id="206008"/>
    <lineage>
        <taxon>Eukaryota</taxon>
        <taxon>Viridiplantae</taxon>
        <taxon>Streptophyta</taxon>
        <taxon>Embryophyta</taxon>
        <taxon>Tracheophyta</taxon>
        <taxon>Spermatophyta</taxon>
        <taxon>Magnoliopsida</taxon>
        <taxon>Liliopsida</taxon>
        <taxon>Poales</taxon>
        <taxon>Poaceae</taxon>
        <taxon>PACMAD clade</taxon>
        <taxon>Panicoideae</taxon>
        <taxon>Panicodae</taxon>
        <taxon>Paniceae</taxon>
        <taxon>Panicinae</taxon>
        <taxon>Panicum</taxon>
        <taxon>Panicum sect. Panicum</taxon>
    </lineage>
</organism>
<evidence type="ECO:0000256" key="1">
    <source>
        <dbReference type="SAM" id="MobiDB-lite"/>
    </source>
</evidence>
<dbReference type="Gramene" id="PVH61674">
    <property type="protein sequence ID" value="PVH61674"/>
    <property type="gene ID" value="PAHAL_3G092000"/>
</dbReference>
<protein>
    <submittedName>
        <fullName evidence="2">Uncharacterized protein</fullName>
    </submittedName>
</protein>
<name>A0A2T8KHN8_9POAL</name>
<feature type="compositionally biased region" description="Basic residues" evidence="1">
    <location>
        <begin position="150"/>
        <end position="162"/>
    </location>
</feature>
<dbReference type="EMBL" id="CM008048">
    <property type="protein sequence ID" value="PVH61674.1"/>
    <property type="molecule type" value="Genomic_DNA"/>
</dbReference>
<proteinExistence type="predicted"/>
<accession>A0A2T8KHN8</accession>
<dbReference type="Proteomes" id="UP000243499">
    <property type="component" value="Chromosome 3"/>
</dbReference>
<gene>
    <name evidence="2" type="ORF">PAHAL_3G092000</name>
</gene>
<feature type="region of interest" description="Disordered" evidence="1">
    <location>
        <begin position="121"/>
        <end position="165"/>
    </location>
</feature>
<evidence type="ECO:0000313" key="2">
    <source>
        <dbReference type="EMBL" id="PVH61674.1"/>
    </source>
</evidence>
<dbReference type="AlphaFoldDB" id="A0A2T8KHN8"/>
<reference evidence="2" key="1">
    <citation type="submission" date="2018-04" db="EMBL/GenBank/DDBJ databases">
        <title>WGS assembly of Panicum hallii.</title>
        <authorList>
            <person name="Lovell J."/>
            <person name="Jenkins J."/>
            <person name="Lowry D."/>
            <person name="Mamidi S."/>
            <person name="Sreedasyam A."/>
            <person name="Weng X."/>
            <person name="Barry K."/>
            <person name="Bonette J."/>
            <person name="Campitelli B."/>
            <person name="Daum C."/>
            <person name="Gordon S."/>
            <person name="Gould B."/>
            <person name="Lipzen A."/>
            <person name="Macqueen A."/>
            <person name="Palacio-Mejia J."/>
            <person name="Plott C."/>
            <person name="Shakirov E."/>
            <person name="Shu S."/>
            <person name="Yoshinaga Y."/>
            <person name="Zane M."/>
            <person name="Rokhsar D."/>
            <person name="Grimwood J."/>
            <person name="Schmutz J."/>
            <person name="Juenger T."/>
        </authorList>
    </citation>
    <scope>NUCLEOTIDE SEQUENCE [LARGE SCALE GENOMIC DNA]</scope>
    <source>
        <strain evidence="2">FIL2</strain>
    </source>
</reference>